<dbReference type="STRING" id="1280952.HJA_10229"/>
<dbReference type="InterPro" id="IPR023026">
    <property type="entry name" value="Trp_synth_beta/beta-like"/>
</dbReference>
<dbReference type="HAMAP" id="MF_00133">
    <property type="entry name" value="Trp_synth_beta"/>
    <property type="match status" value="1"/>
</dbReference>
<dbReference type="EC" id="4.2.1.20" evidence="11"/>
<dbReference type="InterPro" id="IPR006654">
    <property type="entry name" value="Trp_synth_beta"/>
</dbReference>
<evidence type="ECO:0000256" key="9">
    <source>
        <dbReference type="ARBA" id="ARBA00023239"/>
    </source>
</evidence>
<comment type="caution">
    <text evidence="13">The sequence shown here is derived from an EMBL/GenBank/DDBJ whole genome shotgun (WGS) entry which is preliminary data.</text>
</comment>
<dbReference type="EMBL" id="ARYJ01000005">
    <property type="protein sequence ID" value="KCZ88739.1"/>
    <property type="molecule type" value="Genomic_DNA"/>
</dbReference>
<dbReference type="InterPro" id="IPR001926">
    <property type="entry name" value="TrpB-like_PALP"/>
</dbReference>
<keyword evidence="9 11" id="KW-0456">Lyase</keyword>
<dbReference type="Proteomes" id="UP000024816">
    <property type="component" value="Unassembled WGS sequence"/>
</dbReference>
<dbReference type="InterPro" id="IPR006653">
    <property type="entry name" value="Trp_synth_b_CS"/>
</dbReference>
<evidence type="ECO:0000256" key="1">
    <source>
        <dbReference type="ARBA" id="ARBA00001933"/>
    </source>
</evidence>
<evidence type="ECO:0000256" key="2">
    <source>
        <dbReference type="ARBA" id="ARBA00004733"/>
    </source>
</evidence>
<dbReference type="PANTHER" id="PTHR48077">
    <property type="entry name" value="TRYPTOPHAN SYNTHASE-RELATED"/>
    <property type="match status" value="1"/>
</dbReference>
<evidence type="ECO:0000256" key="6">
    <source>
        <dbReference type="ARBA" id="ARBA00022822"/>
    </source>
</evidence>
<dbReference type="GO" id="GO:0005737">
    <property type="term" value="C:cytoplasm"/>
    <property type="evidence" value="ECO:0007669"/>
    <property type="project" value="TreeGrafter"/>
</dbReference>
<keyword evidence="5 11" id="KW-0028">Amino-acid biosynthesis</keyword>
<dbReference type="FunFam" id="3.40.50.1100:FF:000004">
    <property type="entry name" value="Tryptophan synthase beta chain"/>
    <property type="match status" value="1"/>
</dbReference>
<comment type="pathway">
    <text evidence="2 11">Amino-acid biosynthesis; L-tryptophan biosynthesis; L-tryptophan from chorismate: step 5/5.</text>
</comment>
<dbReference type="CDD" id="cd06446">
    <property type="entry name" value="Trp-synth_B"/>
    <property type="match status" value="1"/>
</dbReference>
<comment type="catalytic activity">
    <reaction evidence="10 11">
        <text>(1S,2R)-1-C-(indol-3-yl)glycerol 3-phosphate + L-serine = D-glyceraldehyde 3-phosphate + L-tryptophan + H2O</text>
        <dbReference type="Rhea" id="RHEA:10532"/>
        <dbReference type="ChEBI" id="CHEBI:15377"/>
        <dbReference type="ChEBI" id="CHEBI:33384"/>
        <dbReference type="ChEBI" id="CHEBI:57912"/>
        <dbReference type="ChEBI" id="CHEBI:58866"/>
        <dbReference type="ChEBI" id="CHEBI:59776"/>
        <dbReference type="EC" id="4.2.1.20"/>
    </reaction>
</comment>
<evidence type="ECO:0000313" key="13">
    <source>
        <dbReference type="EMBL" id="KCZ88739.1"/>
    </source>
</evidence>
<dbReference type="PROSITE" id="PS00168">
    <property type="entry name" value="TRP_SYNTHASE_BETA"/>
    <property type="match status" value="1"/>
</dbReference>
<evidence type="ECO:0000256" key="7">
    <source>
        <dbReference type="ARBA" id="ARBA00022898"/>
    </source>
</evidence>
<dbReference type="PIRSF" id="PIRSF001413">
    <property type="entry name" value="Trp_syn_beta"/>
    <property type="match status" value="1"/>
</dbReference>
<comment type="similarity">
    <text evidence="3 11">Belongs to the TrpB family.</text>
</comment>
<evidence type="ECO:0000256" key="3">
    <source>
        <dbReference type="ARBA" id="ARBA00009982"/>
    </source>
</evidence>
<dbReference type="AlphaFoldDB" id="A0A059FDN7"/>
<proteinExistence type="inferred from homology"/>
<keyword evidence="8 11" id="KW-0057">Aromatic amino acid biosynthesis</keyword>
<gene>
    <name evidence="11" type="primary">trpB</name>
    <name evidence="13" type="ORF">HJA_10229</name>
</gene>
<keyword evidence="14" id="KW-1185">Reference proteome</keyword>
<feature type="modified residue" description="N6-(pyridoxal phosphate)lysine" evidence="11">
    <location>
        <position position="96"/>
    </location>
</feature>
<accession>A0A059FDN7</accession>
<protein>
    <recommendedName>
        <fullName evidence="11">Tryptophan synthase beta chain</fullName>
        <ecNumber evidence="11">4.2.1.20</ecNumber>
    </recommendedName>
</protein>
<dbReference type="Pfam" id="PF00291">
    <property type="entry name" value="PALP"/>
    <property type="match status" value="1"/>
</dbReference>
<organism evidence="13 14">
    <name type="scientific">Hyphomonas jannaschiana VP2</name>
    <dbReference type="NCBI Taxonomy" id="1280952"/>
    <lineage>
        <taxon>Bacteria</taxon>
        <taxon>Pseudomonadati</taxon>
        <taxon>Pseudomonadota</taxon>
        <taxon>Alphaproteobacteria</taxon>
        <taxon>Hyphomonadales</taxon>
        <taxon>Hyphomonadaceae</taxon>
        <taxon>Hyphomonas</taxon>
    </lineage>
</organism>
<evidence type="ECO:0000256" key="4">
    <source>
        <dbReference type="ARBA" id="ARBA00011270"/>
    </source>
</evidence>
<reference evidence="13 14" key="1">
    <citation type="journal article" date="2014" name="Antonie Van Leeuwenhoek">
        <title>Hyphomonas beringensis sp. nov. and Hyphomonas chukchiensis sp. nov., isolated from surface seawater of the Bering Sea and Chukchi Sea.</title>
        <authorList>
            <person name="Li C."/>
            <person name="Lai Q."/>
            <person name="Li G."/>
            <person name="Dong C."/>
            <person name="Wang J."/>
            <person name="Liao Y."/>
            <person name="Shao Z."/>
        </authorList>
    </citation>
    <scope>NUCLEOTIDE SEQUENCE [LARGE SCALE GENOMIC DNA]</scope>
    <source>
        <strain evidence="13 14">VP2</strain>
    </source>
</reference>
<keyword evidence="7 11" id="KW-0663">Pyridoxal phosphate</keyword>
<comment type="function">
    <text evidence="11">The beta subunit is responsible for the synthesis of L-tryptophan from indole and L-serine.</text>
</comment>
<dbReference type="UniPathway" id="UPA00035">
    <property type="reaction ID" value="UER00044"/>
</dbReference>
<evidence type="ECO:0000256" key="8">
    <source>
        <dbReference type="ARBA" id="ARBA00023141"/>
    </source>
</evidence>
<keyword evidence="6 11" id="KW-0822">Tryptophan biosynthesis</keyword>
<dbReference type="PATRIC" id="fig|1280952.3.peg.2043"/>
<feature type="domain" description="Tryptophan synthase beta chain-like PALP" evidence="12">
    <location>
        <begin position="62"/>
        <end position="386"/>
    </location>
</feature>
<evidence type="ECO:0000313" key="14">
    <source>
        <dbReference type="Proteomes" id="UP000024816"/>
    </source>
</evidence>
<dbReference type="NCBIfam" id="TIGR00263">
    <property type="entry name" value="trpB"/>
    <property type="match status" value="1"/>
</dbReference>
<dbReference type="InterPro" id="IPR036052">
    <property type="entry name" value="TrpB-like_PALP_sf"/>
</dbReference>
<sequence>MDVRNTWDQWPDMNGRFGEFGGRYVAETLMPLILELEAEYRRAQKDPAFKAEMDDLWTHYVGRPSPLYFAERLTEHFGGAKIYFKRDELNHTGAHKINNCLGQVLLARRMGKTRIIAETGAGQHGVATATICARFGLECVVFMGETDVERQKPNVFRMRLLGAKIVPVSSGTGTLKDAMNEALRDWVTNVDNTFYCIGTVAGPHPYPELVRDFQSIIGKEAREQILEREGRLPDVIMACIGGGSNAIGLFHPFLEDESVRMIGVEAAGHGIETGEHAAALNGGRPGILHGNRTYLLQTDDGQILDAHSISAGLDYPGIGPEHAFLRDTGRAEYLSTTDKEALEAFQLCTKLEGIIPALEPSHALARVGEVAQELGKDGLIILNMCGRGDKDVFSVAKHLGVDM</sequence>
<dbReference type="Gene3D" id="3.40.50.1100">
    <property type="match status" value="2"/>
</dbReference>
<dbReference type="SUPFAM" id="SSF53686">
    <property type="entry name" value="Tryptophan synthase beta subunit-like PLP-dependent enzymes"/>
    <property type="match status" value="1"/>
</dbReference>
<evidence type="ECO:0000259" key="12">
    <source>
        <dbReference type="Pfam" id="PF00291"/>
    </source>
</evidence>
<evidence type="ECO:0000256" key="10">
    <source>
        <dbReference type="ARBA" id="ARBA00049047"/>
    </source>
</evidence>
<evidence type="ECO:0000256" key="11">
    <source>
        <dbReference type="HAMAP-Rule" id="MF_00133"/>
    </source>
</evidence>
<dbReference type="PANTHER" id="PTHR48077:SF3">
    <property type="entry name" value="TRYPTOPHAN SYNTHASE"/>
    <property type="match status" value="1"/>
</dbReference>
<name>A0A059FDN7_9PROT</name>
<comment type="subunit">
    <text evidence="4 11">Tetramer of two alpha and two beta chains.</text>
</comment>
<dbReference type="eggNOG" id="COG0133">
    <property type="taxonomic scope" value="Bacteria"/>
</dbReference>
<dbReference type="GO" id="GO:0004834">
    <property type="term" value="F:tryptophan synthase activity"/>
    <property type="evidence" value="ECO:0007669"/>
    <property type="project" value="UniProtKB-UniRule"/>
</dbReference>
<comment type="cofactor">
    <cofactor evidence="1 11">
        <name>pyridoxal 5'-phosphate</name>
        <dbReference type="ChEBI" id="CHEBI:597326"/>
    </cofactor>
</comment>
<evidence type="ECO:0000256" key="5">
    <source>
        <dbReference type="ARBA" id="ARBA00022605"/>
    </source>
</evidence>
<dbReference type="RefSeq" id="WP_035581863.1">
    <property type="nucleotide sequence ID" value="NZ_ARYJ01000005.1"/>
</dbReference>
<dbReference type="FunFam" id="3.40.50.1100:FF:000001">
    <property type="entry name" value="Tryptophan synthase beta chain"/>
    <property type="match status" value="1"/>
</dbReference>